<evidence type="ECO:0000313" key="1">
    <source>
        <dbReference type="EMBL" id="CAB1222806.1"/>
    </source>
</evidence>
<proteinExistence type="predicted"/>
<protein>
    <submittedName>
        <fullName evidence="1">Uncharacterized protein</fullName>
    </submittedName>
</protein>
<dbReference type="AlphaFoldDB" id="A0A811GEB1"/>
<gene>
    <name evidence="1" type="ORF">SFB21_3167</name>
</gene>
<organism evidence="1 2">
    <name type="scientific">Acinetobacter bouvetii</name>
    <dbReference type="NCBI Taxonomy" id="202951"/>
    <lineage>
        <taxon>Bacteria</taxon>
        <taxon>Pseudomonadati</taxon>
        <taxon>Pseudomonadota</taxon>
        <taxon>Gammaproteobacteria</taxon>
        <taxon>Moraxellales</taxon>
        <taxon>Moraxellaceae</taxon>
        <taxon>Acinetobacter</taxon>
    </lineage>
</organism>
<name>A0A811GEB1_9GAMM</name>
<comment type="caution">
    <text evidence="1">The sequence shown here is derived from an EMBL/GenBank/DDBJ whole genome shotgun (WGS) entry which is preliminary data.</text>
</comment>
<reference evidence="1 2" key="1">
    <citation type="submission" date="2020-02" db="EMBL/GenBank/DDBJ databases">
        <authorList>
            <person name="Chaudhuri R."/>
        </authorList>
    </citation>
    <scope>NUCLEOTIDE SEQUENCE [LARGE SCALE GENOMIC DNA]</scope>
    <source>
        <strain evidence="1">SFB21</strain>
    </source>
</reference>
<dbReference type="Proteomes" id="UP000489961">
    <property type="component" value="Unassembled WGS sequence"/>
</dbReference>
<accession>A0A811GEB1</accession>
<evidence type="ECO:0000313" key="2">
    <source>
        <dbReference type="Proteomes" id="UP000489961"/>
    </source>
</evidence>
<sequence>MKRRKKKKEKTALLQTVNHAYNEQDLFYLLKLQLQLELNKGLSQKALSSDQIKFYKLALEGQSQKLEQQIADIIEGFHISTKVQSEPDVYKAIDADVAILKQQVKWEKERLKYMGKVKGVRVLIEQGTL</sequence>
<dbReference type="EMBL" id="CADDTS010000050">
    <property type="protein sequence ID" value="CAB1222806.1"/>
    <property type="molecule type" value="Genomic_DNA"/>
</dbReference>